<dbReference type="Proteomes" id="UP000291116">
    <property type="component" value="Unassembled WGS sequence"/>
</dbReference>
<dbReference type="InterPro" id="IPR036047">
    <property type="entry name" value="F-box-like_dom_sf"/>
</dbReference>
<accession>A0A448ZLB8</accession>
<reference evidence="1 2" key="1">
    <citation type="submission" date="2019-01" db="EMBL/GenBank/DDBJ databases">
        <authorList>
            <person name="Ferrante I. M."/>
        </authorList>
    </citation>
    <scope>NUCLEOTIDE SEQUENCE [LARGE SCALE GENOMIC DNA]</scope>
    <source>
        <strain evidence="1 2">B856</strain>
    </source>
</reference>
<keyword evidence="2" id="KW-1185">Reference proteome</keyword>
<dbReference type="OrthoDB" id="54227at2759"/>
<name>A0A448ZLB8_9STRA</name>
<sequence>MYTTMATPKDYRKGFGERMFLYAVSEEEDVNEEEPSSESCNYSPSPSLFSSVPSFCRLGIFDFLESEDLVSLTLVSKSFCADCQSSFLKSRIVPEYEISPRPYSKSAPPPLLSLLKHLLEHQSHESGKFSRYPRVRVHKIDQFYGRGESRRNAKLHKKILAVVDKLTATDDRQHHWSTLDLSLKVPTELPSPVLPLGLAAVFPGLREIDLTNIVFPTGTDFAKIFDRLPFLGKIVWNNSRGLYLMGWHLPAARSKDGSTNPNYHLKELILDDSEFNARDIRWVRAVSDIGNSNNDEASPSSFFLFHSCCGEGLEGLSIRNARCYTGKSIGNDRNDSFLKNVRKRGFDKPIPQTALIKFVRNAPSTLKWFRSDLTTEHKVMLRAERPEIELL</sequence>
<proteinExistence type="predicted"/>
<dbReference type="SUPFAM" id="SSF81383">
    <property type="entry name" value="F-box domain"/>
    <property type="match status" value="1"/>
</dbReference>
<organism evidence="1 2">
    <name type="scientific">Pseudo-nitzschia multistriata</name>
    <dbReference type="NCBI Taxonomy" id="183589"/>
    <lineage>
        <taxon>Eukaryota</taxon>
        <taxon>Sar</taxon>
        <taxon>Stramenopiles</taxon>
        <taxon>Ochrophyta</taxon>
        <taxon>Bacillariophyta</taxon>
        <taxon>Bacillariophyceae</taxon>
        <taxon>Bacillariophycidae</taxon>
        <taxon>Bacillariales</taxon>
        <taxon>Bacillariaceae</taxon>
        <taxon>Pseudo-nitzschia</taxon>
    </lineage>
</organism>
<evidence type="ECO:0000313" key="2">
    <source>
        <dbReference type="Proteomes" id="UP000291116"/>
    </source>
</evidence>
<dbReference type="EMBL" id="CAACVS010000486">
    <property type="protein sequence ID" value="VEU42832.1"/>
    <property type="molecule type" value="Genomic_DNA"/>
</dbReference>
<gene>
    <name evidence="1" type="ORF">PSNMU_V1.4_AUG-EV-PASAV3_0098170</name>
</gene>
<dbReference type="AlphaFoldDB" id="A0A448ZLB8"/>
<evidence type="ECO:0008006" key="3">
    <source>
        <dbReference type="Google" id="ProtNLM"/>
    </source>
</evidence>
<evidence type="ECO:0000313" key="1">
    <source>
        <dbReference type="EMBL" id="VEU42832.1"/>
    </source>
</evidence>
<protein>
    <recommendedName>
        <fullName evidence="3">F-box domain-containing protein</fullName>
    </recommendedName>
</protein>